<dbReference type="Gene3D" id="1.20.1560.10">
    <property type="entry name" value="ABC transporter type 1, transmembrane domain"/>
    <property type="match status" value="1"/>
</dbReference>
<comment type="caution">
    <text evidence="11">The sequence shown here is derived from an EMBL/GenBank/DDBJ whole genome shotgun (WGS) entry which is preliminary data.</text>
</comment>
<keyword evidence="2 7" id="KW-0812">Transmembrane</keyword>
<evidence type="ECO:0000259" key="8">
    <source>
        <dbReference type="PROSITE" id="PS50893"/>
    </source>
</evidence>
<dbReference type="Gene3D" id="3.40.50.300">
    <property type="entry name" value="P-loop containing nucleotide triphosphate hydrolases"/>
    <property type="match status" value="1"/>
</dbReference>
<dbReference type="PROSITE" id="PS50990">
    <property type="entry name" value="PEPTIDASE_C39"/>
    <property type="match status" value="1"/>
</dbReference>
<protein>
    <submittedName>
        <fullName evidence="11">Peptidase domain-containing ABC transporter</fullName>
    </submittedName>
</protein>
<dbReference type="AlphaFoldDB" id="A0A5M6IYA7"/>
<dbReference type="PROSITE" id="PS50893">
    <property type="entry name" value="ABC_TRANSPORTER_2"/>
    <property type="match status" value="1"/>
</dbReference>
<dbReference type="PANTHER" id="PTHR24221">
    <property type="entry name" value="ATP-BINDING CASSETTE SUB-FAMILY B"/>
    <property type="match status" value="1"/>
</dbReference>
<accession>A0A5M6IYA7</accession>
<evidence type="ECO:0000256" key="5">
    <source>
        <dbReference type="ARBA" id="ARBA00022989"/>
    </source>
</evidence>
<dbReference type="InterPro" id="IPR003593">
    <property type="entry name" value="AAA+_ATPase"/>
</dbReference>
<dbReference type="Pfam" id="PF00005">
    <property type="entry name" value="ABC_tran"/>
    <property type="match status" value="1"/>
</dbReference>
<dbReference type="PROSITE" id="PS00211">
    <property type="entry name" value="ABC_TRANSPORTER_1"/>
    <property type="match status" value="1"/>
</dbReference>
<dbReference type="GO" id="GO:0034040">
    <property type="term" value="F:ATPase-coupled lipid transmembrane transporter activity"/>
    <property type="evidence" value="ECO:0007669"/>
    <property type="project" value="TreeGrafter"/>
</dbReference>
<feature type="domain" description="ABC transporter" evidence="8">
    <location>
        <begin position="484"/>
        <end position="698"/>
    </location>
</feature>
<dbReference type="SUPFAM" id="SSF52540">
    <property type="entry name" value="P-loop containing nucleoside triphosphate hydrolases"/>
    <property type="match status" value="1"/>
</dbReference>
<dbReference type="Pfam" id="PF00664">
    <property type="entry name" value="ABC_membrane"/>
    <property type="match status" value="1"/>
</dbReference>
<gene>
    <name evidence="11" type="ORF">F1189_06100</name>
</gene>
<evidence type="ECO:0000256" key="3">
    <source>
        <dbReference type="ARBA" id="ARBA00022741"/>
    </source>
</evidence>
<feature type="transmembrane region" description="Helical" evidence="7">
    <location>
        <begin position="171"/>
        <end position="192"/>
    </location>
</feature>
<evidence type="ECO:0000313" key="12">
    <source>
        <dbReference type="Proteomes" id="UP000325255"/>
    </source>
</evidence>
<feature type="transmembrane region" description="Helical" evidence="7">
    <location>
        <begin position="396"/>
        <end position="428"/>
    </location>
</feature>
<dbReference type="GO" id="GO:0140359">
    <property type="term" value="F:ABC-type transporter activity"/>
    <property type="evidence" value="ECO:0007669"/>
    <property type="project" value="InterPro"/>
</dbReference>
<name>A0A5M6IYA7_9PROT</name>
<feature type="transmembrane region" description="Helical" evidence="7">
    <location>
        <begin position="278"/>
        <end position="297"/>
    </location>
</feature>
<dbReference type="CDD" id="cd02419">
    <property type="entry name" value="Peptidase_C39C"/>
    <property type="match status" value="1"/>
</dbReference>
<dbReference type="PANTHER" id="PTHR24221:SF606">
    <property type="entry name" value="COLICIN V SECRETION-PROCESSING ATP-BINDING PROTEIN"/>
    <property type="match status" value="1"/>
</dbReference>
<evidence type="ECO:0000256" key="4">
    <source>
        <dbReference type="ARBA" id="ARBA00022840"/>
    </source>
</evidence>
<dbReference type="Proteomes" id="UP000325255">
    <property type="component" value="Unassembled WGS sequence"/>
</dbReference>
<dbReference type="InterPro" id="IPR003439">
    <property type="entry name" value="ABC_transporter-like_ATP-bd"/>
</dbReference>
<dbReference type="PROSITE" id="PS50929">
    <property type="entry name" value="ABC_TM1F"/>
    <property type="match status" value="1"/>
</dbReference>
<evidence type="ECO:0000256" key="2">
    <source>
        <dbReference type="ARBA" id="ARBA00022692"/>
    </source>
</evidence>
<feature type="domain" description="Peptidase C39" evidence="10">
    <location>
        <begin position="18"/>
        <end position="137"/>
    </location>
</feature>
<evidence type="ECO:0000259" key="9">
    <source>
        <dbReference type="PROSITE" id="PS50929"/>
    </source>
</evidence>
<proteinExistence type="predicted"/>
<keyword evidence="6 7" id="KW-0472">Membrane</keyword>
<comment type="subcellular location">
    <subcellularLocation>
        <location evidence="1">Cell membrane</location>
        <topology evidence="1">Multi-pass membrane protein</topology>
    </subcellularLocation>
</comment>
<keyword evidence="3" id="KW-0547">Nucleotide-binding</keyword>
<dbReference type="InterPro" id="IPR005074">
    <property type="entry name" value="Peptidase_C39"/>
</dbReference>
<keyword evidence="5 7" id="KW-1133">Transmembrane helix</keyword>
<dbReference type="GO" id="GO:0008234">
    <property type="term" value="F:cysteine-type peptidase activity"/>
    <property type="evidence" value="ECO:0007669"/>
    <property type="project" value="InterPro"/>
</dbReference>
<evidence type="ECO:0000313" key="11">
    <source>
        <dbReference type="EMBL" id="KAA5613323.1"/>
    </source>
</evidence>
<dbReference type="SMART" id="SM00382">
    <property type="entry name" value="AAA"/>
    <property type="match status" value="1"/>
</dbReference>
<feature type="domain" description="ABC transmembrane type-1" evidence="9">
    <location>
        <begin position="171"/>
        <end position="430"/>
    </location>
</feature>
<dbReference type="InterPro" id="IPR033838">
    <property type="entry name" value="CvaB_peptidase"/>
</dbReference>
<dbReference type="GO" id="GO:0005886">
    <property type="term" value="C:plasma membrane"/>
    <property type="evidence" value="ECO:0007669"/>
    <property type="project" value="UniProtKB-SubCell"/>
</dbReference>
<dbReference type="SUPFAM" id="SSF90123">
    <property type="entry name" value="ABC transporter transmembrane region"/>
    <property type="match status" value="1"/>
</dbReference>
<dbReference type="InterPro" id="IPR017871">
    <property type="entry name" value="ABC_transporter-like_CS"/>
</dbReference>
<evidence type="ECO:0000256" key="6">
    <source>
        <dbReference type="ARBA" id="ARBA00023136"/>
    </source>
</evidence>
<dbReference type="GO" id="GO:0016887">
    <property type="term" value="F:ATP hydrolysis activity"/>
    <property type="evidence" value="ECO:0007669"/>
    <property type="project" value="InterPro"/>
</dbReference>
<dbReference type="InterPro" id="IPR027417">
    <property type="entry name" value="P-loop_NTPase"/>
</dbReference>
<keyword evidence="4" id="KW-0067">ATP-binding</keyword>
<dbReference type="EMBL" id="VWPK01000007">
    <property type="protein sequence ID" value="KAA5613323.1"/>
    <property type="molecule type" value="Genomic_DNA"/>
</dbReference>
<evidence type="ECO:0000256" key="7">
    <source>
        <dbReference type="SAM" id="Phobius"/>
    </source>
</evidence>
<organism evidence="11 12">
    <name type="scientific">Rhodovastum atsumiense</name>
    <dbReference type="NCBI Taxonomy" id="504468"/>
    <lineage>
        <taxon>Bacteria</taxon>
        <taxon>Pseudomonadati</taxon>
        <taxon>Pseudomonadota</taxon>
        <taxon>Alphaproteobacteria</taxon>
        <taxon>Acetobacterales</taxon>
        <taxon>Acetobacteraceae</taxon>
        <taxon>Rhodovastum</taxon>
    </lineage>
</organism>
<dbReference type="GO" id="GO:0005524">
    <property type="term" value="F:ATP binding"/>
    <property type="evidence" value="ECO:0007669"/>
    <property type="project" value="UniProtKB-KW"/>
</dbReference>
<evidence type="ECO:0000259" key="10">
    <source>
        <dbReference type="PROSITE" id="PS50990"/>
    </source>
</evidence>
<dbReference type="InterPro" id="IPR039421">
    <property type="entry name" value="Type_1_exporter"/>
</dbReference>
<evidence type="ECO:0000256" key="1">
    <source>
        <dbReference type="ARBA" id="ARBA00004651"/>
    </source>
</evidence>
<dbReference type="CDD" id="cd18567">
    <property type="entry name" value="ABC_6TM_CvaB_RaxB_like"/>
    <property type="match status" value="1"/>
</dbReference>
<dbReference type="InterPro" id="IPR011527">
    <property type="entry name" value="ABC1_TM_dom"/>
</dbReference>
<reference evidence="11 12" key="1">
    <citation type="submission" date="2019-09" db="EMBL/GenBank/DDBJ databases">
        <title>Genome sequence of Rhodovastum atsumiense, a diverse member of the Acetobacteraceae family of non-sulfur purple photosynthetic bacteria.</title>
        <authorList>
            <person name="Meyer T."/>
            <person name="Kyndt J."/>
        </authorList>
    </citation>
    <scope>NUCLEOTIDE SEQUENCE [LARGE SCALE GENOMIC DNA]</scope>
    <source>
        <strain evidence="11 12">DSM 21279</strain>
    </source>
</reference>
<feature type="transmembrane region" description="Helical" evidence="7">
    <location>
        <begin position="204"/>
        <end position="225"/>
    </location>
</feature>
<dbReference type="Gene3D" id="3.90.70.10">
    <property type="entry name" value="Cysteine proteinases"/>
    <property type="match status" value="1"/>
</dbReference>
<feature type="transmembrane region" description="Helical" evidence="7">
    <location>
        <begin position="303"/>
        <end position="325"/>
    </location>
</feature>
<dbReference type="InterPro" id="IPR036640">
    <property type="entry name" value="ABC1_TM_sf"/>
</dbReference>
<dbReference type="GO" id="GO:0006508">
    <property type="term" value="P:proteolysis"/>
    <property type="evidence" value="ECO:0007669"/>
    <property type="project" value="InterPro"/>
</dbReference>
<dbReference type="Pfam" id="PF03412">
    <property type="entry name" value="Peptidase_C39"/>
    <property type="match status" value="1"/>
</dbReference>
<sequence length="698" mass="77884">MGSLLDFAGRKRLPLVLQTEAAECGLACLAMVTSYYGHRIDLNTLRRRHPVSLKGVTLRGLIQVATHMDLTCRPLRFEIEQLRLLRLPAIVHWDMNHFVVLKAVTGRNVVVHDPASGERRMSLVEASKHLTGVALELSPTEKFIRQDERRRLPFSVFWAQMRGLGHPLVQVLVLSVILEALVIASPFYMQIVLDEVVARGDADLLTVLALGFGLLTLISVTATALRSHLVLVVQNAVHFQIGARLFHHLLRLPLTWFEKRHVGDIMSRFGSIEPIRNLLAEGLITALLDGVMAIATLTMMCIYAPKLAAVVVCALVLYTALRLGLFRMFRMRSETAIQAHAQEDSTFIETVRAAQSLKLFNRESEREGQWLNRFADVINANVRLGRAQITFKTLNTLIFGIEAIVTIYIAARLVLGNALTVGMVFAFISYKTHFSQKTIELVERAIDFRLLGLHLERLADIALHPLERGHDQPLAYMREIRGGIELRNVSFRYAESEPFVLENINFSVEAGRFVTITGPSGGGKTTLIKIMLGLIEPSSGEVLIDGVPLTTMGVKCYREQVAAVMQDDQLLSGSVADNICFFDPDFDQERMIRCAELAAIHDEIMAMPMAYNSLIGDMGSSLSGGQKQRVLLARALYRQPKILFLDEGTAHLDVAKEKVINENLRRLEITRINVAHRPDIASGADLVLRVENNRIQSG</sequence>
<keyword evidence="12" id="KW-1185">Reference proteome</keyword>
<dbReference type="OrthoDB" id="5288404at2"/>